<dbReference type="Gene3D" id="1.10.10.10">
    <property type="entry name" value="Winged helix-like DNA-binding domain superfamily/Winged helix DNA-binding domain"/>
    <property type="match status" value="1"/>
</dbReference>
<dbReference type="PANTHER" id="PTHR34580:SF3">
    <property type="entry name" value="PROTEIN PAFB"/>
    <property type="match status" value="1"/>
</dbReference>
<keyword evidence="2" id="KW-0804">Transcription</keyword>
<dbReference type="Pfam" id="PF08279">
    <property type="entry name" value="HTH_11"/>
    <property type="match status" value="1"/>
</dbReference>
<reference evidence="5" key="1">
    <citation type="journal article" date="2019" name="Int. J. Syst. Evol. Microbiol.">
        <title>The Global Catalogue of Microorganisms (GCM) 10K type strain sequencing project: providing services to taxonomists for standard genome sequencing and annotation.</title>
        <authorList>
            <consortium name="The Broad Institute Genomics Platform"/>
            <consortium name="The Broad Institute Genome Sequencing Center for Infectious Disease"/>
            <person name="Wu L."/>
            <person name="Ma J."/>
        </authorList>
    </citation>
    <scope>NUCLEOTIDE SEQUENCE [LARGE SCALE GENOMIC DNA]</scope>
    <source>
        <strain evidence="5">FCH27</strain>
    </source>
</reference>
<evidence type="ECO:0000256" key="1">
    <source>
        <dbReference type="ARBA" id="ARBA00023015"/>
    </source>
</evidence>
<keyword evidence="1" id="KW-0805">Transcription regulation</keyword>
<keyword evidence="5" id="KW-1185">Reference proteome</keyword>
<organism evidence="4 5">
    <name type="scientific">Nocardioides astragali</name>
    <dbReference type="NCBI Taxonomy" id="1776736"/>
    <lineage>
        <taxon>Bacteria</taxon>
        <taxon>Bacillati</taxon>
        <taxon>Actinomycetota</taxon>
        <taxon>Actinomycetes</taxon>
        <taxon>Propionibacteriales</taxon>
        <taxon>Nocardioidaceae</taxon>
        <taxon>Nocardioides</taxon>
    </lineage>
</organism>
<dbReference type="InterPro" id="IPR036390">
    <property type="entry name" value="WH_DNA-bd_sf"/>
</dbReference>
<dbReference type="InterPro" id="IPR001034">
    <property type="entry name" value="DeoR_HTH"/>
</dbReference>
<dbReference type="InterPro" id="IPR013196">
    <property type="entry name" value="HTH_11"/>
</dbReference>
<proteinExistence type="predicted"/>
<feature type="domain" description="HTH deoR-type" evidence="3">
    <location>
        <begin position="5"/>
        <end position="64"/>
    </location>
</feature>
<dbReference type="SUPFAM" id="SSF46785">
    <property type="entry name" value="Winged helix' DNA-binding domain"/>
    <property type="match status" value="1"/>
</dbReference>
<dbReference type="RefSeq" id="WP_255891592.1">
    <property type="nucleotide sequence ID" value="NZ_JAFMZM010000004.1"/>
</dbReference>
<dbReference type="InterPro" id="IPR036388">
    <property type="entry name" value="WH-like_DNA-bd_sf"/>
</dbReference>
<dbReference type="PROSITE" id="PS52050">
    <property type="entry name" value="WYL"/>
    <property type="match status" value="1"/>
</dbReference>
<protein>
    <submittedName>
        <fullName evidence="4">Helix-turn-helix transcriptional regulator</fullName>
    </submittedName>
</protein>
<dbReference type="Proteomes" id="UP001596524">
    <property type="component" value="Unassembled WGS sequence"/>
</dbReference>
<evidence type="ECO:0000256" key="2">
    <source>
        <dbReference type="ARBA" id="ARBA00023163"/>
    </source>
</evidence>
<accession>A0ABW2NB06</accession>
<dbReference type="Pfam" id="PF13280">
    <property type="entry name" value="WYL"/>
    <property type="match status" value="1"/>
</dbReference>
<gene>
    <name evidence="4" type="ORF">ACFQO6_23325</name>
</gene>
<evidence type="ECO:0000313" key="4">
    <source>
        <dbReference type="EMBL" id="MFC7363222.1"/>
    </source>
</evidence>
<dbReference type="PANTHER" id="PTHR34580">
    <property type="match status" value="1"/>
</dbReference>
<evidence type="ECO:0000313" key="5">
    <source>
        <dbReference type="Proteomes" id="UP001596524"/>
    </source>
</evidence>
<dbReference type="InterPro" id="IPR051534">
    <property type="entry name" value="CBASS_pafABC_assoc_protein"/>
</dbReference>
<evidence type="ECO:0000259" key="3">
    <source>
        <dbReference type="PROSITE" id="PS51000"/>
    </source>
</evidence>
<dbReference type="InterPro" id="IPR026881">
    <property type="entry name" value="WYL_dom"/>
</dbReference>
<dbReference type="PROSITE" id="PS51000">
    <property type="entry name" value="HTH_DEOR_2"/>
    <property type="match status" value="1"/>
</dbReference>
<sequence length="326" mass="35383">MALQTSSRLIALLGQLQARAVVSAPDLAARLGVGVRTIRNDIGRLRELGYPIDAVRGPTGGYRFGEHGRLPPLLLEADEAVAVAVGLAGAAAVRGMEEPSALALAKLEHVLPERLWRRVRALHESTDVGPADTATNAEAPVVDVGLLADLAAAVRDREGLRLIHRPGGSETAEERIEVDPYRLVSWQQRWYLVARRRPEARWQALRVDWLTLRTPGAGRFAPDPLEGGDYAAFVLRDVAFSGWNVHCRVGVDAPAQEVLRRINPTVGVVETVDEDHCVLVTGAETIEMVAVWIGLLGLDFHVDEPPELVAHVRTLAQRYAAAVPPA</sequence>
<dbReference type="InterPro" id="IPR057727">
    <property type="entry name" value="WCX_dom"/>
</dbReference>
<comment type="caution">
    <text evidence="4">The sequence shown here is derived from an EMBL/GenBank/DDBJ whole genome shotgun (WGS) entry which is preliminary data.</text>
</comment>
<dbReference type="EMBL" id="JBHTCH010000028">
    <property type="protein sequence ID" value="MFC7363222.1"/>
    <property type="molecule type" value="Genomic_DNA"/>
</dbReference>
<dbReference type="Pfam" id="PF25583">
    <property type="entry name" value="WCX"/>
    <property type="match status" value="1"/>
</dbReference>
<name>A0ABW2NB06_9ACTN</name>